<gene>
    <name evidence="1" type="ORF">RCL2_002091300</name>
</gene>
<dbReference type="AlphaFoldDB" id="A0A8H3QW62"/>
<proteinExistence type="predicted"/>
<protein>
    <submittedName>
        <fullName evidence="1">Uncharacterized protein</fullName>
    </submittedName>
</protein>
<reference evidence="1" key="1">
    <citation type="submission" date="2019-10" db="EMBL/GenBank/DDBJ databases">
        <title>Conservation and host-specific expression of non-tandemly repeated heterogenous ribosome RNA gene in arbuscular mycorrhizal fungi.</title>
        <authorList>
            <person name="Maeda T."/>
            <person name="Kobayashi Y."/>
            <person name="Nakagawa T."/>
            <person name="Ezawa T."/>
            <person name="Yamaguchi K."/>
            <person name="Bino T."/>
            <person name="Nishimoto Y."/>
            <person name="Shigenobu S."/>
            <person name="Kawaguchi M."/>
        </authorList>
    </citation>
    <scope>NUCLEOTIDE SEQUENCE</scope>
    <source>
        <strain evidence="1">HR1</strain>
    </source>
</reference>
<sequence>MWIVRIMNEPYFVGNQRVHGSRLQITFKLFQKSGLWLNLKHNYPTYLNKPIILYFEISANYYYSSTHRSIFGRCNNLLFVSSIIVIFTRENFYLM</sequence>
<comment type="caution">
    <text evidence="1">The sequence shown here is derived from an EMBL/GenBank/DDBJ whole genome shotgun (WGS) entry which is preliminary data.</text>
</comment>
<evidence type="ECO:0000313" key="1">
    <source>
        <dbReference type="EMBL" id="GES94176.1"/>
    </source>
</evidence>
<name>A0A8H3QW62_9GLOM</name>
<accession>A0A8H3QW62</accession>
<dbReference type="EMBL" id="BLAL01000229">
    <property type="protein sequence ID" value="GES94176.1"/>
    <property type="molecule type" value="Genomic_DNA"/>
</dbReference>
<organism evidence="1 2">
    <name type="scientific">Rhizophagus clarus</name>
    <dbReference type="NCBI Taxonomy" id="94130"/>
    <lineage>
        <taxon>Eukaryota</taxon>
        <taxon>Fungi</taxon>
        <taxon>Fungi incertae sedis</taxon>
        <taxon>Mucoromycota</taxon>
        <taxon>Glomeromycotina</taxon>
        <taxon>Glomeromycetes</taxon>
        <taxon>Glomerales</taxon>
        <taxon>Glomeraceae</taxon>
        <taxon>Rhizophagus</taxon>
    </lineage>
</organism>
<evidence type="ECO:0000313" key="2">
    <source>
        <dbReference type="Proteomes" id="UP000615446"/>
    </source>
</evidence>
<dbReference type="Proteomes" id="UP000615446">
    <property type="component" value="Unassembled WGS sequence"/>
</dbReference>